<proteinExistence type="predicted"/>
<dbReference type="SUPFAM" id="SSF50475">
    <property type="entry name" value="FMN-binding split barrel"/>
    <property type="match status" value="1"/>
</dbReference>
<keyword evidence="2" id="KW-1185">Reference proteome</keyword>
<dbReference type="Pfam" id="PF04299">
    <property type="entry name" value="FMN_bind_2"/>
    <property type="match status" value="1"/>
</dbReference>
<dbReference type="InterPro" id="IPR007396">
    <property type="entry name" value="TR_PAI2-type"/>
</dbReference>
<dbReference type="PANTHER" id="PTHR35802">
    <property type="entry name" value="PROTEASE SYNTHASE AND SPORULATION PROTEIN PAI 2"/>
    <property type="match status" value="1"/>
</dbReference>
<dbReference type="Proteomes" id="UP000177515">
    <property type="component" value="Chromosome 2"/>
</dbReference>
<dbReference type="RefSeq" id="WP_071039741.1">
    <property type="nucleotide sequence ID" value="NZ_CP017755.1"/>
</dbReference>
<accession>A0ABM6FBN3</accession>
<gene>
    <name evidence="1" type="ORF">BKK80_25175</name>
</gene>
<dbReference type="InterPro" id="IPR012349">
    <property type="entry name" value="Split_barrel_FMN-bd"/>
</dbReference>
<evidence type="ECO:0000313" key="1">
    <source>
        <dbReference type="EMBL" id="AOZ09124.1"/>
    </source>
</evidence>
<name>A0ABM6FBN3_9BURK</name>
<evidence type="ECO:0000313" key="2">
    <source>
        <dbReference type="Proteomes" id="UP000177515"/>
    </source>
</evidence>
<dbReference type="PIRSF" id="PIRSF010372">
    <property type="entry name" value="PaiB"/>
    <property type="match status" value="1"/>
</dbReference>
<dbReference type="PANTHER" id="PTHR35802:SF1">
    <property type="entry name" value="PROTEASE SYNTHASE AND SPORULATION PROTEIN PAI 2"/>
    <property type="match status" value="1"/>
</dbReference>
<reference evidence="1 2" key="1">
    <citation type="submission" date="2016-10" db="EMBL/GenBank/DDBJ databases">
        <title>Complete genome sequences of three Cupriavidus strains isolated from various Malaysian environments.</title>
        <authorList>
            <person name="Abdullah A.A.-A."/>
            <person name="Shafie N.A.H."/>
            <person name="Lau N.S."/>
        </authorList>
    </citation>
    <scope>NUCLEOTIDE SEQUENCE [LARGE SCALE GENOMIC DNA]</scope>
    <source>
        <strain evidence="1 2">USMAA1020</strain>
    </source>
</reference>
<organism evidence="1 2">
    <name type="scientific">Cupriavidus malaysiensis</name>
    <dbReference type="NCBI Taxonomy" id="367825"/>
    <lineage>
        <taxon>Bacteria</taxon>
        <taxon>Pseudomonadati</taxon>
        <taxon>Pseudomonadota</taxon>
        <taxon>Betaproteobacteria</taxon>
        <taxon>Burkholderiales</taxon>
        <taxon>Burkholderiaceae</taxon>
        <taxon>Cupriavidus</taxon>
    </lineage>
</organism>
<protein>
    <submittedName>
        <fullName evidence="1">Transcriptional regulator</fullName>
    </submittedName>
</protein>
<dbReference type="EMBL" id="CP017755">
    <property type="protein sequence ID" value="AOZ09124.1"/>
    <property type="molecule type" value="Genomic_DNA"/>
</dbReference>
<dbReference type="Gene3D" id="2.30.110.10">
    <property type="entry name" value="Electron Transport, Fmn-binding Protein, Chain A"/>
    <property type="match status" value="1"/>
</dbReference>
<sequence length="217" mass="23235">MYRPAMFREDRPEILHALMRAHPLATLVTAGSQGLEANLLPFLLAEVDGAWVLRAHLARANGQLAALREGGPALVIFQGPDAYVSPAWYPSKAEHGKVVPTWNYATVQARGTPRVIEDAAWLRAQIEALTGQQEAGREAPWQVGDAPQDFIEATMRAIIGLEIPIDSLEGKWKVSQNRGEADRAGVVAGLRREGARTGDGEAMAMLVTQGGGAAPAA</sequence>